<protein>
    <submittedName>
        <fullName evidence="1">Uncharacterized protein</fullName>
    </submittedName>
</protein>
<evidence type="ECO:0000313" key="1">
    <source>
        <dbReference type="EMBL" id="RLE52381.1"/>
    </source>
</evidence>
<evidence type="ECO:0000313" key="2">
    <source>
        <dbReference type="Proteomes" id="UP000269499"/>
    </source>
</evidence>
<reference evidence="1 2" key="1">
    <citation type="submission" date="2018-06" db="EMBL/GenBank/DDBJ databases">
        <title>Extensive metabolic versatility and redundancy in microbially diverse, dynamic hydrothermal sediments.</title>
        <authorList>
            <person name="Dombrowski N."/>
            <person name="Teske A."/>
            <person name="Baker B.J."/>
        </authorList>
    </citation>
    <scope>NUCLEOTIDE SEQUENCE [LARGE SCALE GENOMIC DNA]</scope>
    <source>
        <strain evidence="1">B20_G2</strain>
    </source>
</reference>
<name>A0A497EZE0_9CREN</name>
<proteinExistence type="predicted"/>
<organism evidence="1 2">
    <name type="scientific">Thermoproteota archaeon</name>
    <dbReference type="NCBI Taxonomy" id="2056631"/>
    <lineage>
        <taxon>Archaea</taxon>
        <taxon>Thermoproteota</taxon>
    </lineage>
</organism>
<sequence>MKRSDLKILYSNGLISSKPFSYFEIKDKVAQYRKQGMSKTDSVKATAKLTGVSIVTIWSALRSTKDIELV</sequence>
<gene>
    <name evidence="1" type="ORF">DRJ26_04805</name>
</gene>
<dbReference type="AlphaFoldDB" id="A0A497EZE0"/>
<dbReference type="EMBL" id="QMRA01000120">
    <property type="protein sequence ID" value="RLE52381.1"/>
    <property type="molecule type" value="Genomic_DNA"/>
</dbReference>
<comment type="caution">
    <text evidence="1">The sequence shown here is derived from an EMBL/GenBank/DDBJ whole genome shotgun (WGS) entry which is preliminary data.</text>
</comment>
<dbReference type="Proteomes" id="UP000269499">
    <property type="component" value="Unassembled WGS sequence"/>
</dbReference>
<accession>A0A497EZE0</accession>